<keyword evidence="1" id="KW-0001">2Fe-2S</keyword>
<dbReference type="InterPro" id="IPR036922">
    <property type="entry name" value="Rieske_2Fe-2S_sf"/>
</dbReference>
<dbReference type="GO" id="GO:0051537">
    <property type="term" value="F:2 iron, 2 sulfur cluster binding"/>
    <property type="evidence" value="ECO:0007669"/>
    <property type="project" value="UniProtKB-KW"/>
</dbReference>
<dbReference type="GO" id="GO:0046872">
    <property type="term" value="F:metal ion binding"/>
    <property type="evidence" value="ECO:0007669"/>
    <property type="project" value="UniProtKB-KW"/>
</dbReference>
<feature type="region of interest" description="Disordered" evidence="5">
    <location>
        <begin position="1"/>
        <end position="35"/>
    </location>
</feature>
<evidence type="ECO:0000259" key="6">
    <source>
        <dbReference type="PROSITE" id="PS51296"/>
    </source>
</evidence>
<sequence>MERKTESARDPVAARDEHRRCTAASADPRSAGRRETLKRLGRSFGALAVGPLVMNGTACAPIIDPNTITEIPISDLPQGRKIIFHANRRVELSRSGDTVEARLMVCTHEFCDLAWHEAEDNYRCACHDGKF</sequence>
<protein>
    <recommendedName>
        <fullName evidence="6">Rieske domain-containing protein</fullName>
    </recommendedName>
</protein>
<keyword evidence="4" id="KW-0411">Iron-sulfur</keyword>
<dbReference type="PROSITE" id="PS51296">
    <property type="entry name" value="RIESKE"/>
    <property type="match status" value="1"/>
</dbReference>
<evidence type="ECO:0000256" key="1">
    <source>
        <dbReference type="ARBA" id="ARBA00022714"/>
    </source>
</evidence>
<evidence type="ECO:0000256" key="5">
    <source>
        <dbReference type="SAM" id="MobiDB-lite"/>
    </source>
</evidence>
<evidence type="ECO:0000256" key="4">
    <source>
        <dbReference type="ARBA" id="ARBA00023014"/>
    </source>
</evidence>
<dbReference type="AlphaFoldDB" id="A0A382LB99"/>
<evidence type="ECO:0000313" key="7">
    <source>
        <dbReference type="EMBL" id="SVC32357.1"/>
    </source>
</evidence>
<dbReference type="Gene3D" id="2.102.10.10">
    <property type="entry name" value="Rieske [2Fe-2S] iron-sulphur domain"/>
    <property type="match status" value="1"/>
</dbReference>
<gene>
    <name evidence="7" type="ORF">METZ01_LOCUS285211</name>
</gene>
<dbReference type="EMBL" id="UINC01085119">
    <property type="protein sequence ID" value="SVC32357.1"/>
    <property type="molecule type" value="Genomic_DNA"/>
</dbReference>
<feature type="compositionally biased region" description="Basic and acidic residues" evidence="5">
    <location>
        <begin position="1"/>
        <end position="20"/>
    </location>
</feature>
<dbReference type="SUPFAM" id="SSF50022">
    <property type="entry name" value="ISP domain"/>
    <property type="match status" value="1"/>
</dbReference>
<keyword evidence="3" id="KW-0408">Iron</keyword>
<name>A0A382LB99_9ZZZZ</name>
<accession>A0A382LB99</accession>
<dbReference type="InterPro" id="IPR017941">
    <property type="entry name" value="Rieske_2Fe-2S"/>
</dbReference>
<feature type="non-terminal residue" evidence="7">
    <location>
        <position position="131"/>
    </location>
</feature>
<organism evidence="7">
    <name type="scientific">marine metagenome</name>
    <dbReference type="NCBI Taxonomy" id="408172"/>
    <lineage>
        <taxon>unclassified sequences</taxon>
        <taxon>metagenomes</taxon>
        <taxon>ecological metagenomes</taxon>
    </lineage>
</organism>
<reference evidence="7" key="1">
    <citation type="submission" date="2018-05" db="EMBL/GenBank/DDBJ databases">
        <authorList>
            <person name="Lanie J.A."/>
            <person name="Ng W.-L."/>
            <person name="Kazmierczak K.M."/>
            <person name="Andrzejewski T.M."/>
            <person name="Davidsen T.M."/>
            <person name="Wayne K.J."/>
            <person name="Tettelin H."/>
            <person name="Glass J.I."/>
            <person name="Rusch D."/>
            <person name="Podicherti R."/>
            <person name="Tsui H.-C.T."/>
            <person name="Winkler M.E."/>
        </authorList>
    </citation>
    <scope>NUCLEOTIDE SEQUENCE</scope>
</reference>
<evidence type="ECO:0000256" key="3">
    <source>
        <dbReference type="ARBA" id="ARBA00023004"/>
    </source>
</evidence>
<keyword evidence="2" id="KW-0479">Metal-binding</keyword>
<proteinExistence type="predicted"/>
<feature type="domain" description="Rieske" evidence="6">
    <location>
        <begin position="68"/>
        <end position="131"/>
    </location>
</feature>
<evidence type="ECO:0000256" key="2">
    <source>
        <dbReference type="ARBA" id="ARBA00022723"/>
    </source>
</evidence>